<feature type="transmembrane region" description="Helical" evidence="1">
    <location>
        <begin position="182"/>
        <end position="204"/>
    </location>
</feature>
<keyword evidence="4" id="KW-1185">Reference proteome</keyword>
<evidence type="ECO:0000256" key="1">
    <source>
        <dbReference type="SAM" id="Phobius"/>
    </source>
</evidence>
<dbReference type="Pfam" id="PF15868">
    <property type="entry name" value="MBF2"/>
    <property type="match status" value="1"/>
</dbReference>
<evidence type="ECO:0000313" key="4">
    <source>
        <dbReference type="Proteomes" id="UP001153737"/>
    </source>
</evidence>
<accession>A0A9P0DIQ6</accession>
<feature type="chain" id="PRO_5040478141" evidence="2">
    <location>
        <begin position="22"/>
        <end position="237"/>
    </location>
</feature>
<gene>
    <name evidence="3" type="ORF">PHAECO_LOCUS2174</name>
</gene>
<evidence type="ECO:0000313" key="3">
    <source>
        <dbReference type="EMBL" id="CAH1118445.1"/>
    </source>
</evidence>
<keyword evidence="1" id="KW-0472">Membrane</keyword>
<dbReference type="InterPro" id="IPR031734">
    <property type="entry name" value="MBF2"/>
</dbReference>
<feature type="signal peptide" evidence="2">
    <location>
        <begin position="1"/>
        <end position="21"/>
    </location>
</feature>
<proteinExistence type="predicted"/>
<sequence length="237" mass="27517">MKVLHFVSIMMTVVELLSSEAENIEWVKVNCSQYETQDYIPTGETETILSIQKNESRAHYEGNSTISCIEVEENARQCDVQIVAGGIGNTFVDLSLQRNSNQCQDTLFQVRYTTIPARTKSSASYEITELTTTGFQRQKRNEEHNLTTIVEYASEVLQNDKLSTIKKYVLIYMILAQQLDSVLYFVIISFILLSTVIIIFYFYLKHIEKKIRTKMYTIEEEYRIKSSDDEFPDYENV</sequence>
<keyword evidence="1" id="KW-1133">Transmembrane helix</keyword>
<keyword evidence="1" id="KW-0812">Transmembrane</keyword>
<evidence type="ECO:0000256" key="2">
    <source>
        <dbReference type="SAM" id="SignalP"/>
    </source>
</evidence>
<dbReference type="Proteomes" id="UP001153737">
    <property type="component" value="Chromosome 11"/>
</dbReference>
<reference evidence="3" key="2">
    <citation type="submission" date="2022-10" db="EMBL/GenBank/DDBJ databases">
        <authorList>
            <consortium name="ENA_rothamsted_submissions"/>
            <consortium name="culmorum"/>
            <person name="King R."/>
        </authorList>
    </citation>
    <scope>NUCLEOTIDE SEQUENCE</scope>
</reference>
<name>A0A9P0DIQ6_PHACE</name>
<reference evidence="3" key="1">
    <citation type="submission" date="2022-01" db="EMBL/GenBank/DDBJ databases">
        <authorList>
            <person name="King R."/>
        </authorList>
    </citation>
    <scope>NUCLEOTIDE SEQUENCE</scope>
</reference>
<protein>
    <submittedName>
        <fullName evidence="3">Uncharacterized protein</fullName>
    </submittedName>
</protein>
<dbReference type="AlphaFoldDB" id="A0A9P0DIQ6"/>
<dbReference type="EMBL" id="OU896717">
    <property type="protein sequence ID" value="CAH1118445.1"/>
    <property type="molecule type" value="Genomic_DNA"/>
</dbReference>
<keyword evidence="2" id="KW-0732">Signal</keyword>
<organism evidence="3 4">
    <name type="scientific">Phaedon cochleariae</name>
    <name type="common">Mustard beetle</name>
    <dbReference type="NCBI Taxonomy" id="80249"/>
    <lineage>
        <taxon>Eukaryota</taxon>
        <taxon>Metazoa</taxon>
        <taxon>Ecdysozoa</taxon>
        <taxon>Arthropoda</taxon>
        <taxon>Hexapoda</taxon>
        <taxon>Insecta</taxon>
        <taxon>Pterygota</taxon>
        <taxon>Neoptera</taxon>
        <taxon>Endopterygota</taxon>
        <taxon>Coleoptera</taxon>
        <taxon>Polyphaga</taxon>
        <taxon>Cucujiformia</taxon>
        <taxon>Chrysomeloidea</taxon>
        <taxon>Chrysomelidae</taxon>
        <taxon>Chrysomelinae</taxon>
        <taxon>Chrysomelini</taxon>
        <taxon>Phaedon</taxon>
    </lineage>
</organism>